<dbReference type="EMBL" id="CM002875">
    <property type="protein sequence ID" value="KFK29261.1"/>
    <property type="molecule type" value="Genomic_DNA"/>
</dbReference>
<evidence type="ECO:0000256" key="1">
    <source>
        <dbReference type="SAM" id="MobiDB-lite"/>
    </source>
</evidence>
<dbReference type="Gramene" id="KFK29261">
    <property type="protein sequence ID" value="KFK29261"/>
    <property type="gene ID" value="AALP_AA7G110100"/>
</dbReference>
<name>A0A087GHA9_ARAAL</name>
<dbReference type="Proteomes" id="UP000029120">
    <property type="component" value="Chromosome 7"/>
</dbReference>
<keyword evidence="3" id="KW-1185">Reference proteome</keyword>
<reference evidence="3" key="1">
    <citation type="journal article" date="2015" name="Nat. Plants">
        <title>Genome expansion of Arabis alpina linked with retrotransposition and reduced symmetric DNA methylation.</title>
        <authorList>
            <person name="Willing E.M."/>
            <person name="Rawat V."/>
            <person name="Mandakova T."/>
            <person name="Maumus F."/>
            <person name="James G.V."/>
            <person name="Nordstroem K.J."/>
            <person name="Becker C."/>
            <person name="Warthmann N."/>
            <person name="Chica C."/>
            <person name="Szarzynska B."/>
            <person name="Zytnicki M."/>
            <person name="Albani M.C."/>
            <person name="Kiefer C."/>
            <person name="Bergonzi S."/>
            <person name="Castaings L."/>
            <person name="Mateos J.L."/>
            <person name="Berns M.C."/>
            <person name="Bujdoso N."/>
            <person name="Piofczyk T."/>
            <person name="de Lorenzo L."/>
            <person name="Barrero-Sicilia C."/>
            <person name="Mateos I."/>
            <person name="Piednoel M."/>
            <person name="Hagmann J."/>
            <person name="Chen-Min-Tao R."/>
            <person name="Iglesias-Fernandez R."/>
            <person name="Schuster S.C."/>
            <person name="Alonso-Blanco C."/>
            <person name="Roudier F."/>
            <person name="Carbonero P."/>
            <person name="Paz-Ares J."/>
            <person name="Davis S.J."/>
            <person name="Pecinka A."/>
            <person name="Quesneville H."/>
            <person name="Colot V."/>
            <person name="Lysak M.A."/>
            <person name="Weigel D."/>
            <person name="Coupland G."/>
            <person name="Schneeberger K."/>
        </authorList>
    </citation>
    <scope>NUCLEOTIDE SEQUENCE [LARGE SCALE GENOMIC DNA]</scope>
    <source>
        <strain evidence="3">cv. Pajares</strain>
    </source>
</reference>
<dbReference type="AlphaFoldDB" id="A0A087GHA9"/>
<protein>
    <submittedName>
        <fullName evidence="2">Uncharacterized protein</fullName>
    </submittedName>
</protein>
<gene>
    <name evidence="2" type="ordered locus">AALP_Aa7g110100</name>
</gene>
<evidence type="ECO:0000313" key="2">
    <source>
        <dbReference type="EMBL" id="KFK29261.1"/>
    </source>
</evidence>
<sequence>MTRGGESLRNFNRRPSRESRLGEEFRANSKPKQTKYDPSVSVCPSILHRTYQSLKFTL</sequence>
<evidence type="ECO:0000313" key="3">
    <source>
        <dbReference type="Proteomes" id="UP000029120"/>
    </source>
</evidence>
<accession>A0A087GHA9</accession>
<organism evidence="2 3">
    <name type="scientific">Arabis alpina</name>
    <name type="common">Alpine rock-cress</name>
    <dbReference type="NCBI Taxonomy" id="50452"/>
    <lineage>
        <taxon>Eukaryota</taxon>
        <taxon>Viridiplantae</taxon>
        <taxon>Streptophyta</taxon>
        <taxon>Embryophyta</taxon>
        <taxon>Tracheophyta</taxon>
        <taxon>Spermatophyta</taxon>
        <taxon>Magnoliopsida</taxon>
        <taxon>eudicotyledons</taxon>
        <taxon>Gunneridae</taxon>
        <taxon>Pentapetalae</taxon>
        <taxon>rosids</taxon>
        <taxon>malvids</taxon>
        <taxon>Brassicales</taxon>
        <taxon>Brassicaceae</taxon>
        <taxon>Arabideae</taxon>
        <taxon>Arabis</taxon>
    </lineage>
</organism>
<proteinExistence type="predicted"/>
<feature type="region of interest" description="Disordered" evidence="1">
    <location>
        <begin position="1"/>
        <end position="38"/>
    </location>
</feature>
<feature type="compositionally biased region" description="Basic and acidic residues" evidence="1">
    <location>
        <begin position="15"/>
        <end position="27"/>
    </location>
</feature>